<dbReference type="SUPFAM" id="SSF51419">
    <property type="entry name" value="PLP-binding barrel"/>
    <property type="match status" value="1"/>
</dbReference>
<evidence type="ECO:0000256" key="3">
    <source>
        <dbReference type="ARBA" id="ARBA00022898"/>
    </source>
</evidence>
<dbReference type="GO" id="GO:0005829">
    <property type="term" value="C:cytosol"/>
    <property type="evidence" value="ECO:0007669"/>
    <property type="project" value="TreeGrafter"/>
</dbReference>
<dbReference type="InterPro" id="IPR020622">
    <property type="entry name" value="Ala_racemase_pyridoxalP-BS"/>
</dbReference>
<dbReference type="Gene3D" id="3.20.20.10">
    <property type="entry name" value="Alanine racemase"/>
    <property type="match status" value="1"/>
</dbReference>
<feature type="domain" description="Alanine racemase C-terminal" evidence="8">
    <location>
        <begin position="249"/>
        <end position="376"/>
    </location>
</feature>
<keyword evidence="4 5" id="KW-0413">Isomerase</keyword>
<dbReference type="EMBL" id="FXUF01000002">
    <property type="protein sequence ID" value="SMP45166.1"/>
    <property type="molecule type" value="Genomic_DNA"/>
</dbReference>
<dbReference type="HAMAP" id="MF_01201">
    <property type="entry name" value="Ala_racemase"/>
    <property type="match status" value="1"/>
</dbReference>
<evidence type="ECO:0000259" key="8">
    <source>
        <dbReference type="SMART" id="SM01005"/>
    </source>
</evidence>
<dbReference type="GO" id="GO:0009252">
    <property type="term" value="P:peptidoglycan biosynthetic process"/>
    <property type="evidence" value="ECO:0007669"/>
    <property type="project" value="TreeGrafter"/>
</dbReference>
<protein>
    <recommendedName>
        <fullName evidence="5">Alanine racemase</fullName>
        <ecNumber evidence="5">5.1.1.1</ecNumber>
    </recommendedName>
</protein>
<accession>A0AA45WU77</accession>
<name>A0AA45WU77_9CLOT</name>
<evidence type="ECO:0000256" key="6">
    <source>
        <dbReference type="PIRSR" id="PIRSR600821-50"/>
    </source>
</evidence>
<dbReference type="AlphaFoldDB" id="A0AA45WU77"/>
<dbReference type="FunFam" id="2.40.37.10:FF:000006">
    <property type="entry name" value="Alanine racemase"/>
    <property type="match status" value="1"/>
</dbReference>
<comment type="catalytic activity">
    <reaction evidence="1 5">
        <text>L-alanine = D-alanine</text>
        <dbReference type="Rhea" id="RHEA:20249"/>
        <dbReference type="ChEBI" id="CHEBI:57416"/>
        <dbReference type="ChEBI" id="CHEBI:57972"/>
        <dbReference type="EC" id="5.1.1.1"/>
    </reaction>
</comment>
<dbReference type="EC" id="5.1.1.1" evidence="5"/>
<dbReference type="PANTHER" id="PTHR30511">
    <property type="entry name" value="ALANINE RACEMASE"/>
    <property type="match status" value="1"/>
</dbReference>
<dbReference type="CDD" id="cd00430">
    <property type="entry name" value="PLPDE_III_AR"/>
    <property type="match status" value="1"/>
</dbReference>
<feature type="binding site" evidence="5 7">
    <location>
        <position position="318"/>
    </location>
    <ligand>
        <name>substrate</name>
    </ligand>
</feature>
<evidence type="ECO:0000256" key="5">
    <source>
        <dbReference type="HAMAP-Rule" id="MF_01201"/>
    </source>
</evidence>
<dbReference type="InterPro" id="IPR029066">
    <property type="entry name" value="PLP-binding_barrel"/>
</dbReference>
<keyword evidence="3 5" id="KW-0663">Pyridoxal phosphate</keyword>
<feature type="modified residue" description="N6-(pyridoxal phosphate)lysine" evidence="5 6">
    <location>
        <position position="41"/>
    </location>
</feature>
<proteinExistence type="inferred from homology"/>
<dbReference type="FunFam" id="3.20.20.10:FF:000002">
    <property type="entry name" value="Alanine racemase"/>
    <property type="match status" value="1"/>
</dbReference>
<dbReference type="InterPro" id="IPR001608">
    <property type="entry name" value="Ala_racemase_N"/>
</dbReference>
<dbReference type="SUPFAM" id="SSF50621">
    <property type="entry name" value="Alanine racemase C-terminal domain-like"/>
    <property type="match status" value="1"/>
</dbReference>
<evidence type="ECO:0000313" key="9">
    <source>
        <dbReference type="EMBL" id="SMP45166.1"/>
    </source>
</evidence>
<sequence>MQPEQLHRPVWAEIYLDHLAHNLNQIRQHLSLETPVCGVIKANGYGHGAVMMARELERLGAAHLAVATLTEALELRNSGCEMPILILGYTPEDKAALVIRHRLKQTIYTLDQAKAFSQAAVAASQKVCLHLKVDTGMSRLGFQVNDQAADDIAELCQYPGIEVEGIFTHYAAADDADKSETHSQLDKYQWMLKALEKRRCSIKMKHTANSAAIIDMPETHMDMVRAGIMLYGLYPSADVDHSRIKLKRLMALKTRVAHVKAIEPGTGVSYGLTYRPSDQAVIATLPVGYADGFARSLGGKAEVMIQGKKVPVVGRICMDQCMIDVTGLDVKRGDEVTLYASTSDKGDTVDDVARKLGTINYEITCMVSRRVPRVYIRQGVTVAVWDPSLEMTVG</sequence>
<comment type="similarity">
    <text evidence="5">Belongs to the alanine racemase family.</text>
</comment>
<comment type="pathway">
    <text evidence="5">Amino-acid biosynthesis; D-alanine biosynthesis; D-alanine from L-alanine: step 1/1.</text>
</comment>
<dbReference type="PROSITE" id="PS00395">
    <property type="entry name" value="ALANINE_RACEMASE"/>
    <property type="match status" value="1"/>
</dbReference>
<evidence type="ECO:0000256" key="1">
    <source>
        <dbReference type="ARBA" id="ARBA00000316"/>
    </source>
</evidence>
<dbReference type="PANTHER" id="PTHR30511:SF0">
    <property type="entry name" value="ALANINE RACEMASE, CATABOLIC-RELATED"/>
    <property type="match status" value="1"/>
</dbReference>
<dbReference type="Proteomes" id="UP001158066">
    <property type="component" value="Unassembled WGS sequence"/>
</dbReference>
<feature type="active site" description="Proton acceptor; specific for D-alanine" evidence="5">
    <location>
        <position position="41"/>
    </location>
</feature>
<comment type="function">
    <text evidence="5">Catalyzes the interconversion of L-alanine and D-alanine. May also act on other amino acids.</text>
</comment>
<keyword evidence="10" id="KW-1185">Reference proteome</keyword>
<feature type="binding site" evidence="5 7">
    <location>
        <position position="139"/>
    </location>
    <ligand>
        <name>substrate</name>
    </ligand>
</feature>
<dbReference type="InterPro" id="IPR000821">
    <property type="entry name" value="Ala_racemase"/>
</dbReference>
<dbReference type="GO" id="GO:0030170">
    <property type="term" value="F:pyridoxal phosphate binding"/>
    <property type="evidence" value="ECO:0007669"/>
    <property type="project" value="UniProtKB-UniRule"/>
</dbReference>
<reference evidence="9" key="1">
    <citation type="submission" date="2017-05" db="EMBL/GenBank/DDBJ databases">
        <authorList>
            <person name="Varghese N."/>
            <person name="Submissions S."/>
        </authorList>
    </citation>
    <scope>NUCLEOTIDE SEQUENCE</scope>
    <source>
        <strain evidence="9">Su22</strain>
    </source>
</reference>
<comment type="cofactor">
    <cofactor evidence="2 5 6">
        <name>pyridoxal 5'-phosphate</name>
        <dbReference type="ChEBI" id="CHEBI:597326"/>
    </cofactor>
</comment>
<dbReference type="PRINTS" id="PR00992">
    <property type="entry name" value="ALARACEMASE"/>
</dbReference>
<dbReference type="NCBIfam" id="TIGR00492">
    <property type="entry name" value="alr"/>
    <property type="match status" value="1"/>
</dbReference>
<feature type="active site" description="Proton acceptor; specific for L-alanine" evidence="5">
    <location>
        <position position="270"/>
    </location>
</feature>
<dbReference type="InterPro" id="IPR011079">
    <property type="entry name" value="Ala_racemase_C"/>
</dbReference>
<dbReference type="GO" id="GO:0008784">
    <property type="term" value="F:alanine racemase activity"/>
    <property type="evidence" value="ECO:0007669"/>
    <property type="project" value="UniProtKB-UniRule"/>
</dbReference>
<comment type="caution">
    <text evidence="9">The sequence shown here is derived from an EMBL/GenBank/DDBJ whole genome shotgun (WGS) entry which is preliminary data.</text>
</comment>
<evidence type="ECO:0000256" key="2">
    <source>
        <dbReference type="ARBA" id="ARBA00001933"/>
    </source>
</evidence>
<dbReference type="SMART" id="SM01005">
    <property type="entry name" value="Ala_racemase_C"/>
    <property type="match status" value="1"/>
</dbReference>
<gene>
    <name evidence="9" type="ORF">SAMN06296020_102275</name>
</gene>
<dbReference type="GO" id="GO:0030632">
    <property type="term" value="P:D-alanine biosynthetic process"/>
    <property type="evidence" value="ECO:0007669"/>
    <property type="project" value="UniProtKB-UniRule"/>
</dbReference>
<evidence type="ECO:0000256" key="4">
    <source>
        <dbReference type="ARBA" id="ARBA00023235"/>
    </source>
</evidence>
<dbReference type="RefSeq" id="WP_283408180.1">
    <property type="nucleotide sequence ID" value="NZ_FXUF01000002.1"/>
</dbReference>
<dbReference type="Pfam" id="PF00842">
    <property type="entry name" value="Ala_racemase_C"/>
    <property type="match status" value="1"/>
</dbReference>
<organism evidence="9 10">
    <name type="scientific">Anoxynatronum buryatiense</name>
    <dbReference type="NCBI Taxonomy" id="489973"/>
    <lineage>
        <taxon>Bacteria</taxon>
        <taxon>Bacillati</taxon>
        <taxon>Bacillota</taxon>
        <taxon>Clostridia</taxon>
        <taxon>Eubacteriales</taxon>
        <taxon>Clostridiaceae</taxon>
        <taxon>Anoxynatronum</taxon>
    </lineage>
</organism>
<dbReference type="Gene3D" id="2.40.37.10">
    <property type="entry name" value="Lyase, Ornithine Decarboxylase, Chain A, domain 1"/>
    <property type="match status" value="1"/>
</dbReference>
<dbReference type="Pfam" id="PF01168">
    <property type="entry name" value="Ala_racemase_N"/>
    <property type="match status" value="1"/>
</dbReference>
<dbReference type="InterPro" id="IPR009006">
    <property type="entry name" value="Ala_racemase/Decarboxylase_C"/>
</dbReference>
<evidence type="ECO:0000313" key="10">
    <source>
        <dbReference type="Proteomes" id="UP001158066"/>
    </source>
</evidence>
<evidence type="ECO:0000256" key="7">
    <source>
        <dbReference type="PIRSR" id="PIRSR600821-52"/>
    </source>
</evidence>